<accession>A0ABW0MCM0</accession>
<organism evidence="3 4">
    <name type="scientific">Paraherbaspirillum soli</name>
    <dbReference type="NCBI Taxonomy" id="631222"/>
    <lineage>
        <taxon>Bacteria</taxon>
        <taxon>Pseudomonadati</taxon>
        <taxon>Pseudomonadota</taxon>
        <taxon>Betaproteobacteria</taxon>
        <taxon>Burkholderiales</taxon>
        <taxon>Oxalobacteraceae</taxon>
        <taxon>Paraherbaspirillum</taxon>
    </lineage>
</organism>
<name>A0ABW0MCM0_9BURK</name>
<reference evidence="4" key="1">
    <citation type="journal article" date="2019" name="Int. J. Syst. Evol. Microbiol.">
        <title>The Global Catalogue of Microorganisms (GCM) 10K type strain sequencing project: providing services to taxonomists for standard genome sequencing and annotation.</title>
        <authorList>
            <consortium name="The Broad Institute Genomics Platform"/>
            <consortium name="The Broad Institute Genome Sequencing Center for Infectious Disease"/>
            <person name="Wu L."/>
            <person name="Ma J."/>
        </authorList>
    </citation>
    <scope>NUCLEOTIDE SEQUENCE [LARGE SCALE GENOMIC DNA]</scope>
    <source>
        <strain evidence="4">JCM 17066</strain>
    </source>
</reference>
<gene>
    <name evidence="3" type="ORF">ACFPM8_12175</name>
</gene>
<dbReference type="InterPro" id="IPR028098">
    <property type="entry name" value="Glyco_trans_4-like_N"/>
</dbReference>
<dbReference type="SUPFAM" id="SSF53756">
    <property type="entry name" value="UDP-Glycosyltransferase/glycogen phosphorylase"/>
    <property type="match status" value="1"/>
</dbReference>
<dbReference type="EC" id="2.4.-.-" evidence="3"/>
<dbReference type="PANTHER" id="PTHR12526">
    <property type="entry name" value="GLYCOSYLTRANSFERASE"/>
    <property type="match status" value="1"/>
</dbReference>
<evidence type="ECO:0000313" key="3">
    <source>
        <dbReference type="EMBL" id="MFC5474711.1"/>
    </source>
</evidence>
<keyword evidence="3" id="KW-0328">Glycosyltransferase</keyword>
<protein>
    <submittedName>
        <fullName evidence="3">Glycosyltransferase family 4 protein</fullName>
        <ecNumber evidence="3">2.4.-.-</ecNumber>
    </submittedName>
</protein>
<feature type="domain" description="Glycosyl transferase family 1" evidence="1">
    <location>
        <begin position="192"/>
        <end position="346"/>
    </location>
</feature>
<dbReference type="Pfam" id="PF00534">
    <property type="entry name" value="Glycos_transf_1"/>
    <property type="match status" value="1"/>
</dbReference>
<sequence length="389" mass="43416">MRLLMFISSLACGGAERVTTNLANHWAARGWEITIVTLASTSTDFYKLHPGIKRVAFELTGDSHTMLARLSRNMRRLKKMRRTLREIQPDVALAMMSNANVILALAARRFPNVCAIGSERTFPPQLPLGAILEALRHKTYGQLAAVVALTQECAHWIGAHTSARRVSVIPNPACWPLPEHVPKKYRSEVCAPERQLLLAVGRLNKEKNFELLVEVFSHLAQKHPDWDLVILGEGPERQVLEAQLKAKGLDKRVFLPGRIGNVGEWYQQADLYVMTSDFEGFPNTLAEALAHGLAAVSFDCDTGPRDIIRHGVDGLLVAPGDAPGLRSALDQIMGDSQLRNRLASRAVDARERFSIEKIANMWEILFDQCMHQNADPGYLADQNHRINDR</sequence>
<dbReference type="EMBL" id="JBHSMT010000022">
    <property type="protein sequence ID" value="MFC5474711.1"/>
    <property type="molecule type" value="Genomic_DNA"/>
</dbReference>
<dbReference type="Pfam" id="PF13439">
    <property type="entry name" value="Glyco_transf_4"/>
    <property type="match status" value="1"/>
</dbReference>
<keyword evidence="4" id="KW-1185">Reference proteome</keyword>
<dbReference type="Gene3D" id="3.40.50.2000">
    <property type="entry name" value="Glycogen Phosphorylase B"/>
    <property type="match status" value="2"/>
</dbReference>
<dbReference type="Proteomes" id="UP001596045">
    <property type="component" value="Unassembled WGS sequence"/>
</dbReference>
<dbReference type="GO" id="GO:0016757">
    <property type="term" value="F:glycosyltransferase activity"/>
    <property type="evidence" value="ECO:0007669"/>
    <property type="project" value="UniProtKB-KW"/>
</dbReference>
<proteinExistence type="predicted"/>
<evidence type="ECO:0000313" key="4">
    <source>
        <dbReference type="Proteomes" id="UP001596045"/>
    </source>
</evidence>
<evidence type="ECO:0000259" key="2">
    <source>
        <dbReference type="Pfam" id="PF13439"/>
    </source>
</evidence>
<keyword evidence="3" id="KW-0808">Transferase</keyword>
<dbReference type="RefSeq" id="WP_378997821.1">
    <property type="nucleotide sequence ID" value="NZ_JBHSMT010000022.1"/>
</dbReference>
<dbReference type="CDD" id="cd03820">
    <property type="entry name" value="GT4_AmsD-like"/>
    <property type="match status" value="1"/>
</dbReference>
<evidence type="ECO:0000259" key="1">
    <source>
        <dbReference type="Pfam" id="PF00534"/>
    </source>
</evidence>
<feature type="domain" description="Glycosyltransferase subfamily 4-like N-terminal" evidence="2">
    <location>
        <begin position="13"/>
        <end position="172"/>
    </location>
</feature>
<dbReference type="InterPro" id="IPR001296">
    <property type="entry name" value="Glyco_trans_1"/>
</dbReference>
<comment type="caution">
    <text evidence="3">The sequence shown here is derived from an EMBL/GenBank/DDBJ whole genome shotgun (WGS) entry which is preliminary data.</text>
</comment>